<protein>
    <recommendedName>
        <fullName evidence="4">Aminoglycoside (3'') (9) adenylyltransferase</fullName>
        <ecNumber evidence="3">2.7.7.47</ecNumber>
    </recommendedName>
</protein>
<keyword evidence="9" id="KW-0548">Nucleotidyltransferase</keyword>
<comment type="catalytic activity">
    <reaction evidence="5">
        <text>spectinomycin + ATP = 9-O-adenylylspectinomycin + diphosphate</text>
        <dbReference type="Rhea" id="RHEA:63228"/>
        <dbReference type="ChEBI" id="CHEBI:30616"/>
        <dbReference type="ChEBI" id="CHEBI:33019"/>
        <dbReference type="ChEBI" id="CHEBI:146260"/>
        <dbReference type="ChEBI" id="CHEBI:146261"/>
    </reaction>
</comment>
<dbReference type="RefSeq" id="WP_251777976.1">
    <property type="nucleotide sequence ID" value="NZ_JAMKFE010000004.1"/>
</dbReference>
<feature type="domain" description="Adenylyltransferase AadA C-terminal" evidence="8">
    <location>
        <begin position="156"/>
        <end position="257"/>
    </location>
</feature>
<feature type="domain" description="Polymerase nucleotidyl transferase" evidence="7">
    <location>
        <begin position="17"/>
        <end position="60"/>
    </location>
</feature>
<evidence type="ECO:0000256" key="1">
    <source>
        <dbReference type="ARBA" id="ARBA00022679"/>
    </source>
</evidence>
<dbReference type="Pfam" id="PF01909">
    <property type="entry name" value="NTP_transf_2"/>
    <property type="match status" value="1"/>
</dbReference>
<keyword evidence="2" id="KW-0046">Antibiotic resistance</keyword>
<organism evidence="9 10">
    <name type="scientific">Caldimonas mangrovi</name>
    <dbReference type="NCBI Taxonomy" id="2944811"/>
    <lineage>
        <taxon>Bacteria</taxon>
        <taxon>Pseudomonadati</taxon>
        <taxon>Pseudomonadota</taxon>
        <taxon>Betaproteobacteria</taxon>
        <taxon>Burkholderiales</taxon>
        <taxon>Sphaerotilaceae</taxon>
        <taxon>Caldimonas</taxon>
    </lineage>
</organism>
<evidence type="ECO:0000256" key="4">
    <source>
        <dbReference type="ARBA" id="ARBA00035252"/>
    </source>
</evidence>
<evidence type="ECO:0000259" key="7">
    <source>
        <dbReference type="Pfam" id="PF01909"/>
    </source>
</evidence>
<comment type="caution">
    <text evidence="9">The sequence shown here is derived from an EMBL/GenBank/DDBJ whole genome shotgun (WGS) entry which is preliminary data.</text>
</comment>
<evidence type="ECO:0000256" key="2">
    <source>
        <dbReference type="ARBA" id="ARBA00023251"/>
    </source>
</evidence>
<name>A0ABT0YLF4_9BURK</name>
<proteinExistence type="predicted"/>
<dbReference type="EC" id="2.7.7.47" evidence="3"/>
<dbReference type="Gene3D" id="3.30.460.10">
    <property type="entry name" value="Beta Polymerase, domain 2"/>
    <property type="match status" value="1"/>
</dbReference>
<dbReference type="PIRSF" id="PIRSF000819">
    <property type="entry name" value="Streptomycin_3-adenylyltransf"/>
    <property type="match status" value="1"/>
</dbReference>
<dbReference type="NCBIfam" id="NF010309">
    <property type="entry name" value="PRK13746.1"/>
    <property type="match status" value="1"/>
</dbReference>
<reference evidence="9" key="1">
    <citation type="submission" date="2022-05" db="EMBL/GenBank/DDBJ databases">
        <title>Schlegelella sp. nov., isolated from mangrove soil.</title>
        <authorList>
            <person name="Liu Y."/>
            <person name="Ge X."/>
            <person name="Liu W."/>
        </authorList>
    </citation>
    <scope>NUCLEOTIDE SEQUENCE</scope>
    <source>
        <strain evidence="9">S2-27</strain>
    </source>
</reference>
<dbReference type="InterPro" id="IPR024172">
    <property type="entry name" value="AadA/Aad9"/>
</dbReference>
<dbReference type="CDD" id="cd05403">
    <property type="entry name" value="NT_KNTase_like"/>
    <property type="match status" value="1"/>
</dbReference>
<keyword evidence="1" id="KW-0808">Transferase</keyword>
<dbReference type="GO" id="GO:0016779">
    <property type="term" value="F:nucleotidyltransferase activity"/>
    <property type="evidence" value="ECO:0007669"/>
    <property type="project" value="UniProtKB-KW"/>
</dbReference>
<gene>
    <name evidence="9" type="ORF">M8A51_08480</name>
</gene>
<evidence type="ECO:0000313" key="10">
    <source>
        <dbReference type="Proteomes" id="UP001165541"/>
    </source>
</evidence>
<evidence type="ECO:0000259" key="8">
    <source>
        <dbReference type="Pfam" id="PF13427"/>
    </source>
</evidence>
<dbReference type="InterPro" id="IPR043519">
    <property type="entry name" value="NT_sf"/>
</dbReference>
<sequence>MDRTTGPSGIAFQLTRALEELDRHLSKSLVAIHLFGSAVEGGLKPNSDIDILVTVSSRLSDIERKELMMSLLNVSAPSGGSVQDKSLRPLEVTVVAQSDVLPWRYPAIRQLQFGEWLRNDLQSGIFEPPMQDHDLAILLTKVRKHSLALRGPDASTLFNAVPLADLKQALLDTVAQWAAPDAWIGDERNVVLALARIWFSAATNEIASKDAAVDWLLERVPLAHKGLLTDAKAAYLGQAMDDFSSRPVEVEAFIQHASSVVRALCEA</sequence>
<evidence type="ECO:0000313" key="9">
    <source>
        <dbReference type="EMBL" id="MCM5679567.1"/>
    </source>
</evidence>
<dbReference type="EMBL" id="JAMKFE010000004">
    <property type="protein sequence ID" value="MCM5679567.1"/>
    <property type="molecule type" value="Genomic_DNA"/>
</dbReference>
<dbReference type="SUPFAM" id="SSF81301">
    <property type="entry name" value="Nucleotidyltransferase"/>
    <property type="match status" value="1"/>
</dbReference>
<dbReference type="Proteomes" id="UP001165541">
    <property type="component" value="Unassembled WGS sequence"/>
</dbReference>
<evidence type="ECO:0000256" key="5">
    <source>
        <dbReference type="ARBA" id="ARBA00047831"/>
    </source>
</evidence>
<dbReference type="InterPro" id="IPR025184">
    <property type="entry name" value="AadA_C"/>
</dbReference>
<comment type="catalytic activity">
    <reaction evidence="6">
        <text>streptomycin + ATP = 3''-O-adenylylstreptomycin + diphosphate</text>
        <dbReference type="Rhea" id="RHEA:20245"/>
        <dbReference type="ChEBI" id="CHEBI:30616"/>
        <dbReference type="ChEBI" id="CHEBI:33019"/>
        <dbReference type="ChEBI" id="CHEBI:58007"/>
        <dbReference type="ChEBI" id="CHEBI:58605"/>
        <dbReference type="EC" id="2.7.7.47"/>
    </reaction>
</comment>
<keyword evidence="10" id="KW-1185">Reference proteome</keyword>
<dbReference type="Pfam" id="PF13427">
    <property type="entry name" value="AadA_C"/>
    <property type="match status" value="1"/>
</dbReference>
<dbReference type="InterPro" id="IPR002934">
    <property type="entry name" value="Polymerase_NTP_transf_dom"/>
</dbReference>
<evidence type="ECO:0000256" key="3">
    <source>
        <dbReference type="ARBA" id="ARBA00035126"/>
    </source>
</evidence>
<evidence type="ECO:0000256" key="6">
    <source>
        <dbReference type="ARBA" id="ARBA00048566"/>
    </source>
</evidence>
<accession>A0ABT0YLF4</accession>